<name>A0A6J6EKX0_9ZZZZ</name>
<sequence length="62" mass="6744">MQLGGRFSVGQAPTSLPQALRARIADIEASLSADEVRALRWTLTWLEGRPVVELDDGPVLRG</sequence>
<accession>A0A6J6EKX0</accession>
<proteinExistence type="predicted"/>
<evidence type="ECO:0000313" key="1">
    <source>
        <dbReference type="EMBL" id="CAB4577062.1"/>
    </source>
</evidence>
<organism evidence="1">
    <name type="scientific">freshwater metagenome</name>
    <dbReference type="NCBI Taxonomy" id="449393"/>
    <lineage>
        <taxon>unclassified sequences</taxon>
        <taxon>metagenomes</taxon>
        <taxon>ecological metagenomes</taxon>
    </lineage>
</organism>
<dbReference type="EMBL" id="CAEZTM010000056">
    <property type="protein sequence ID" value="CAB4577062.1"/>
    <property type="molecule type" value="Genomic_DNA"/>
</dbReference>
<dbReference type="AlphaFoldDB" id="A0A6J6EKX0"/>
<gene>
    <name evidence="1" type="ORF">UFOPK1684_01113</name>
</gene>
<protein>
    <submittedName>
        <fullName evidence="1">Unannotated protein</fullName>
    </submittedName>
</protein>
<reference evidence="1" key="1">
    <citation type="submission" date="2020-05" db="EMBL/GenBank/DDBJ databases">
        <authorList>
            <person name="Chiriac C."/>
            <person name="Salcher M."/>
            <person name="Ghai R."/>
            <person name="Kavagutti S V."/>
        </authorList>
    </citation>
    <scope>NUCLEOTIDE SEQUENCE</scope>
</reference>